<dbReference type="PIRSF" id="PIRSF012608">
    <property type="entry name" value="UCP012608"/>
    <property type="match status" value="1"/>
</dbReference>
<dbReference type="InterPro" id="IPR011200">
    <property type="entry name" value="UCP012608"/>
</dbReference>
<reference evidence="2" key="1">
    <citation type="submission" date="2018-05" db="EMBL/GenBank/DDBJ databases">
        <authorList>
            <person name="Li X."/>
        </authorList>
    </citation>
    <scope>NUCLEOTIDE SEQUENCE [LARGE SCALE GENOMIC DNA]</scope>
    <source>
        <strain evidence="2">LX32</strain>
    </source>
</reference>
<dbReference type="Proteomes" id="UP000249254">
    <property type="component" value="Unassembled WGS sequence"/>
</dbReference>
<dbReference type="AlphaFoldDB" id="A0A328AI83"/>
<protein>
    <submittedName>
        <fullName evidence="1">DUF2332 domain-containing protein</fullName>
    </submittedName>
</protein>
<evidence type="ECO:0000313" key="1">
    <source>
        <dbReference type="EMBL" id="RAK54225.1"/>
    </source>
</evidence>
<gene>
    <name evidence="1" type="ORF">DJ017_06660</name>
</gene>
<organism evidence="1 2">
    <name type="scientific">Phenylobacterium soli</name>
    <dbReference type="NCBI Taxonomy" id="2170551"/>
    <lineage>
        <taxon>Bacteria</taxon>
        <taxon>Pseudomonadati</taxon>
        <taxon>Pseudomonadota</taxon>
        <taxon>Alphaproteobacteria</taxon>
        <taxon>Caulobacterales</taxon>
        <taxon>Caulobacteraceae</taxon>
        <taxon>Phenylobacterium</taxon>
    </lineage>
</organism>
<accession>A0A328AI83</accession>
<proteinExistence type="predicted"/>
<dbReference type="EMBL" id="QFYQ01000001">
    <property type="protein sequence ID" value="RAK54225.1"/>
    <property type="molecule type" value="Genomic_DNA"/>
</dbReference>
<evidence type="ECO:0000313" key="2">
    <source>
        <dbReference type="Proteomes" id="UP000249254"/>
    </source>
</evidence>
<sequence>MAMRDHIDVIKGLRLQAGACRKLGSEFSAALLERAADDWLAGGPTRPLLAPWESAGLKALFDAATALRLLGALHDLALGGEDAALADAYGRLDVDAAWTAALAAMRREPERLARFMEHEPQTNEVRRSICLVGGFLEIARVTGLPLRCFEIAASAGLNLFWDRYRYEFAPGAAWGDPQSSVRLDSAWEGPPPPIGAKVAVVERAACDRRPVDLTDPAERRRLLAYVWPDQTERLARARAAIELALANGVTVEPGDAPDWTAARVAPKAGAVTVLYHSVFWQYMPAQSQAALAAAIAAIAAKATPDAPFAWLAMEPPPENMATMEVRLTLWPGGERRTLAEVHPHGAWVRWRG</sequence>
<keyword evidence="2" id="KW-1185">Reference proteome</keyword>
<name>A0A328AI83_9CAUL</name>
<dbReference type="Pfam" id="PF10094">
    <property type="entry name" value="DUF2332"/>
    <property type="match status" value="1"/>
</dbReference>
<comment type="caution">
    <text evidence="1">The sequence shown here is derived from an EMBL/GenBank/DDBJ whole genome shotgun (WGS) entry which is preliminary data.</text>
</comment>